<organism evidence="2 3">
    <name type="scientific">Pilimelia anulata</name>
    <dbReference type="NCBI Taxonomy" id="53371"/>
    <lineage>
        <taxon>Bacteria</taxon>
        <taxon>Bacillati</taxon>
        <taxon>Actinomycetota</taxon>
        <taxon>Actinomycetes</taxon>
        <taxon>Micromonosporales</taxon>
        <taxon>Micromonosporaceae</taxon>
        <taxon>Pilimelia</taxon>
    </lineage>
</organism>
<feature type="compositionally biased region" description="Low complexity" evidence="1">
    <location>
        <begin position="1"/>
        <end position="10"/>
    </location>
</feature>
<feature type="region of interest" description="Disordered" evidence="1">
    <location>
        <begin position="1"/>
        <end position="83"/>
    </location>
</feature>
<name>A0A8J3B9Y1_9ACTN</name>
<feature type="compositionally biased region" description="Low complexity" evidence="1">
    <location>
        <begin position="47"/>
        <end position="83"/>
    </location>
</feature>
<protein>
    <submittedName>
        <fullName evidence="2">Uncharacterized protein</fullName>
    </submittedName>
</protein>
<accession>A0A8J3B9Y1</accession>
<evidence type="ECO:0000313" key="2">
    <source>
        <dbReference type="EMBL" id="GGJ91853.1"/>
    </source>
</evidence>
<reference evidence="2" key="2">
    <citation type="submission" date="2020-09" db="EMBL/GenBank/DDBJ databases">
        <authorList>
            <person name="Sun Q."/>
            <person name="Ohkuma M."/>
        </authorList>
    </citation>
    <scope>NUCLEOTIDE SEQUENCE</scope>
    <source>
        <strain evidence="2">JCM 3090</strain>
    </source>
</reference>
<dbReference type="AlphaFoldDB" id="A0A8J3B9Y1"/>
<evidence type="ECO:0000313" key="3">
    <source>
        <dbReference type="Proteomes" id="UP000649739"/>
    </source>
</evidence>
<dbReference type="Proteomes" id="UP000649739">
    <property type="component" value="Unassembled WGS sequence"/>
</dbReference>
<reference evidence="2" key="1">
    <citation type="journal article" date="2014" name="Int. J. Syst. Evol. Microbiol.">
        <title>Complete genome sequence of Corynebacterium casei LMG S-19264T (=DSM 44701T), isolated from a smear-ripened cheese.</title>
        <authorList>
            <consortium name="US DOE Joint Genome Institute (JGI-PGF)"/>
            <person name="Walter F."/>
            <person name="Albersmeier A."/>
            <person name="Kalinowski J."/>
            <person name="Ruckert C."/>
        </authorList>
    </citation>
    <scope>NUCLEOTIDE SEQUENCE</scope>
    <source>
        <strain evidence="2">JCM 3090</strain>
    </source>
</reference>
<sequence length="83" mass="8580">MAQRVGQQRGRAGGELAVDGVEQVQRQQDLRAADRYPVPGAGRRGVHPAGGAAAGVQRQRVADGGEQQRQAGEEGGALALAPR</sequence>
<keyword evidence="3" id="KW-1185">Reference proteome</keyword>
<evidence type="ECO:0000256" key="1">
    <source>
        <dbReference type="SAM" id="MobiDB-lite"/>
    </source>
</evidence>
<dbReference type="EMBL" id="BMQB01000004">
    <property type="protein sequence ID" value="GGJ91853.1"/>
    <property type="molecule type" value="Genomic_DNA"/>
</dbReference>
<gene>
    <name evidence="2" type="ORF">GCM10010123_22060</name>
</gene>
<comment type="caution">
    <text evidence="2">The sequence shown here is derived from an EMBL/GenBank/DDBJ whole genome shotgun (WGS) entry which is preliminary data.</text>
</comment>
<proteinExistence type="predicted"/>